<dbReference type="InterPro" id="IPR005901">
    <property type="entry name" value="GLPGLI"/>
</dbReference>
<reference evidence="1 2" key="1">
    <citation type="submission" date="2024-03" db="EMBL/GenBank/DDBJ databases">
        <title>Two novel species of the genus Flavobacterium exhibiting potentially degradation of complex polysaccharides.</title>
        <authorList>
            <person name="Lian X."/>
        </authorList>
    </citation>
    <scope>NUCLEOTIDE SEQUENCE [LARGE SCALE GENOMIC DNA]</scope>
    <source>
        <strain evidence="2">j3</strain>
    </source>
</reference>
<accession>A0ABU9N660</accession>
<dbReference type="EMBL" id="JBCGDO010000006">
    <property type="protein sequence ID" value="MEM0542257.1"/>
    <property type="molecule type" value="Genomic_DNA"/>
</dbReference>
<dbReference type="NCBIfam" id="TIGR01200">
    <property type="entry name" value="GLPGLI"/>
    <property type="match status" value="1"/>
</dbReference>
<gene>
    <name evidence="1" type="ORF">WFZ85_06490</name>
</gene>
<comment type="caution">
    <text evidence="1">The sequence shown here is derived from an EMBL/GenBank/DDBJ whole genome shotgun (WGS) entry which is preliminary data.</text>
</comment>
<protein>
    <submittedName>
        <fullName evidence="1">GLPGLI family protein</fullName>
    </submittedName>
</protein>
<evidence type="ECO:0000313" key="2">
    <source>
        <dbReference type="Proteomes" id="UP001460072"/>
    </source>
</evidence>
<sequence length="235" mass="26728">MLQLIYRHNLFLLFIHIFTISISAQVRNGSVEYGLIFAEDKELENSVMATYFAEAKKNAKYITFTLNFNKDEMCFFKNSILNIDGVDTTFSTVFSGVNGKTYRNRNSDIILNEQYNNNLGNIIVTNELKTNWTLTKETKLIDNYLCYKATMTIDIVNSVGTFKRQIVAWYCPKIPVPFGPKGYGGLPGLILELQEKGAIIGAKKISLNLKEIVIAKPIQGKFLTQKELNDKIEKK</sequence>
<dbReference type="Pfam" id="PF09697">
    <property type="entry name" value="Porph_ging"/>
    <property type="match status" value="1"/>
</dbReference>
<name>A0ABU9N660_9FLAO</name>
<organism evidence="1 2">
    <name type="scientific">Flavobacterium aureirubrum</name>
    <dbReference type="NCBI Taxonomy" id="3133147"/>
    <lineage>
        <taxon>Bacteria</taxon>
        <taxon>Pseudomonadati</taxon>
        <taxon>Bacteroidota</taxon>
        <taxon>Flavobacteriia</taxon>
        <taxon>Flavobacteriales</taxon>
        <taxon>Flavobacteriaceae</taxon>
        <taxon>Flavobacterium</taxon>
    </lineage>
</organism>
<proteinExistence type="predicted"/>
<evidence type="ECO:0000313" key="1">
    <source>
        <dbReference type="EMBL" id="MEM0542257.1"/>
    </source>
</evidence>
<dbReference type="RefSeq" id="WP_342695478.1">
    <property type="nucleotide sequence ID" value="NZ_JBCGDO010000006.1"/>
</dbReference>
<keyword evidence="2" id="KW-1185">Reference proteome</keyword>
<dbReference type="Proteomes" id="UP001460072">
    <property type="component" value="Unassembled WGS sequence"/>
</dbReference>